<gene>
    <name evidence="2" type="ORF">SMN809_LOCUS65317</name>
</gene>
<dbReference type="SUPFAM" id="SSF48403">
    <property type="entry name" value="Ankyrin repeat"/>
    <property type="match status" value="1"/>
</dbReference>
<evidence type="ECO:0000256" key="1">
    <source>
        <dbReference type="PROSITE-ProRule" id="PRU00023"/>
    </source>
</evidence>
<dbReference type="Gene3D" id="1.25.40.20">
    <property type="entry name" value="Ankyrin repeat-containing domain"/>
    <property type="match status" value="1"/>
</dbReference>
<dbReference type="InterPro" id="IPR002110">
    <property type="entry name" value="Ankyrin_rpt"/>
</dbReference>
<proteinExistence type="predicted"/>
<name>A0A8S3GQ25_9BILA</name>
<comment type="caution">
    <text evidence="2">The sequence shown here is derived from an EMBL/GenBank/DDBJ whole genome shotgun (WGS) entry which is preliminary data.</text>
</comment>
<accession>A0A8S3GQ25</accession>
<dbReference type="AlphaFoldDB" id="A0A8S3GQ25"/>
<evidence type="ECO:0000313" key="2">
    <source>
        <dbReference type="EMBL" id="CAF5169060.1"/>
    </source>
</evidence>
<dbReference type="Proteomes" id="UP000676336">
    <property type="component" value="Unassembled WGS sequence"/>
</dbReference>
<feature type="non-terminal residue" evidence="2">
    <location>
        <position position="1"/>
    </location>
</feature>
<dbReference type="EMBL" id="CAJOBI010308012">
    <property type="protein sequence ID" value="CAF5169060.1"/>
    <property type="molecule type" value="Genomic_DNA"/>
</dbReference>
<sequence length="192" mass="22000">MDGQASDFYWACQADEVDLVRRILLAIPFQEITRLQLNRSTALHAASYFGHKEIVNLLLNERGVIRHKQNRHGLTAYEEAANDEIRQVFHRMNINCFCTNNVDNDDDDTDLSGQVSEVERSRFGNWIHKDEADNVEMKQTMYHMDIHAASVSGFRYELKPIRPDVTVMNVSTVNATVNTLQKLLAEHASEHA</sequence>
<organism evidence="2 3">
    <name type="scientific">Rotaria magnacalcarata</name>
    <dbReference type="NCBI Taxonomy" id="392030"/>
    <lineage>
        <taxon>Eukaryota</taxon>
        <taxon>Metazoa</taxon>
        <taxon>Spiralia</taxon>
        <taxon>Gnathifera</taxon>
        <taxon>Rotifera</taxon>
        <taxon>Eurotatoria</taxon>
        <taxon>Bdelloidea</taxon>
        <taxon>Philodinida</taxon>
        <taxon>Philodinidae</taxon>
        <taxon>Rotaria</taxon>
    </lineage>
</organism>
<feature type="repeat" description="ANK" evidence="1">
    <location>
        <begin position="38"/>
        <end position="70"/>
    </location>
</feature>
<keyword evidence="1" id="KW-0040">ANK repeat</keyword>
<dbReference type="InterPro" id="IPR036770">
    <property type="entry name" value="Ankyrin_rpt-contain_sf"/>
</dbReference>
<reference evidence="2" key="1">
    <citation type="submission" date="2021-02" db="EMBL/GenBank/DDBJ databases">
        <authorList>
            <person name="Nowell W R."/>
        </authorList>
    </citation>
    <scope>NUCLEOTIDE SEQUENCE</scope>
</reference>
<evidence type="ECO:0000313" key="3">
    <source>
        <dbReference type="Proteomes" id="UP000676336"/>
    </source>
</evidence>
<dbReference type="PROSITE" id="PS50297">
    <property type="entry name" value="ANK_REP_REGION"/>
    <property type="match status" value="1"/>
</dbReference>
<dbReference type="Pfam" id="PF12796">
    <property type="entry name" value="Ank_2"/>
    <property type="match status" value="1"/>
</dbReference>
<dbReference type="PROSITE" id="PS50088">
    <property type="entry name" value="ANK_REPEAT"/>
    <property type="match status" value="1"/>
</dbReference>
<protein>
    <submittedName>
        <fullName evidence="2">Uncharacterized protein</fullName>
    </submittedName>
</protein>